<dbReference type="InterPro" id="IPR036526">
    <property type="entry name" value="C-N_Hydrolase_sf"/>
</dbReference>
<keyword evidence="3" id="KW-0378">Hydrolase</keyword>
<evidence type="ECO:0000313" key="3">
    <source>
        <dbReference type="EMBL" id="MDL2059857.1"/>
    </source>
</evidence>
<dbReference type="GO" id="GO:0016787">
    <property type="term" value="F:hydrolase activity"/>
    <property type="evidence" value="ECO:0007669"/>
    <property type="project" value="UniProtKB-KW"/>
</dbReference>
<dbReference type="PROSITE" id="PS01227">
    <property type="entry name" value="UPF0012"/>
    <property type="match status" value="1"/>
</dbReference>
<dbReference type="PANTHER" id="PTHR23088:SF27">
    <property type="entry name" value="DEAMINATED GLUTATHIONE AMIDASE"/>
    <property type="match status" value="1"/>
</dbReference>
<dbReference type="CDD" id="cd07581">
    <property type="entry name" value="nitrilase_3"/>
    <property type="match status" value="1"/>
</dbReference>
<reference evidence="3" key="1">
    <citation type="submission" date="2023-03" db="EMBL/GenBank/DDBJ databases">
        <title>Mesosutterella sp. nov. isolated from porcine feces.</title>
        <authorList>
            <person name="Yu S."/>
        </authorList>
    </citation>
    <scope>NUCLEOTIDE SEQUENCE</scope>
    <source>
        <strain evidence="3">AGMB02718</strain>
    </source>
</reference>
<protein>
    <submittedName>
        <fullName evidence="3">Nitrilase-related carbon-nitrogen hydrolase</fullName>
    </submittedName>
</protein>
<dbReference type="InterPro" id="IPR001110">
    <property type="entry name" value="UPF0012_CS"/>
</dbReference>
<keyword evidence="4" id="KW-1185">Reference proteome</keyword>
<organism evidence="3 4">
    <name type="scientific">Mesosutterella faecium</name>
    <dbReference type="NCBI Taxonomy" id="2925194"/>
    <lineage>
        <taxon>Bacteria</taxon>
        <taxon>Pseudomonadati</taxon>
        <taxon>Pseudomonadota</taxon>
        <taxon>Betaproteobacteria</taxon>
        <taxon>Burkholderiales</taxon>
        <taxon>Sutterellaceae</taxon>
        <taxon>Mesosutterella</taxon>
    </lineage>
</organism>
<name>A0ABT7INA1_9BURK</name>
<feature type="domain" description="CN hydrolase" evidence="2">
    <location>
        <begin position="5"/>
        <end position="244"/>
    </location>
</feature>
<dbReference type="Proteomes" id="UP001165481">
    <property type="component" value="Unassembled WGS sequence"/>
</dbReference>
<evidence type="ECO:0000259" key="2">
    <source>
        <dbReference type="PROSITE" id="PS50263"/>
    </source>
</evidence>
<dbReference type="SUPFAM" id="SSF56317">
    <property type="entry name" value="Carbon-nitrogen hydrolase"/>
    <property type="match status" value="1"/>
</dbReference>
<comment type="caution">
    <text evidence="3">The sequence shown here is derived from an EMBL/GenBank/DDBJ whole genome shotgun (WGS) entry which is preliminary data.</text>
</comment>
<dbReference type="Pfam" id="PF00795">
    <property type="entry name" value="CN_hydrolase"/>
    <property type="match status" value="1"/>
</dbReference>
<dbReference type="RefSeq" id="WP_243376579.1">
    <property type="nucleotide sequence ID" value="NZ_JAKZJU020000001.1"/>
</dbReference>
<sequence length="270" mass="29384">MSDTFKIALGQITVEKSSQENLSKCTAWMERASASGARLIVFPEGVIARNPADSAWSRKHAEPLDGPFVSGILEATRRLPIAVSCTVHVPSGSSDGRVWNIHIVADQGRLLGCYRKLHLYDAFSGLESDNVCPGSEVPPLVEIDGWKFGLMTCYDVRFPELARRLALDGADALLLPAAWVRGSLKESHWEIMGRARALENTVYVAALSEISAKNIGCSMVVDPLGVPVARAGAEEALVFAEMSRGAIERARRALPVLENMRFGRPELKAQ</sequence>
<dbReference type="InterPro" id="IPR003010">
    <property type="entry name" value="C-N_Hydrolase"/>
</dbReference>
<dbReference type="EMBL" id="JAKZJU020000001">
    <property type="protein sequence ID" value="MDL2059857.1"/>
    <property type="molecule type" value="Genomic_DNA"/>
</dbReference>
<evidence type="ECO:0000313" key="4">
    <source>
        <dbReference type="Proteomes" id="UP001165481"/>
    </source>
</evidence>
<dbReference type="PANTHER" id="PTHR23088">
    <property type="entry name" value="NITRILASE-RELATED"/>
    <property type="match status" value="1"/>
</dbReference>
<dbReference type="PROSITE" id="PS50263">
    <property type="entry name" value="CN_HYDROLASE"/>
    <property type="match status" value="1"/>
</dbReference>
<accession>A0ABT7INA1</accession>
<gene>
    <name evidence="3" type="ORF">MUN46_007940</name>
</gene>
<evidence type="ECO:0000256" key="1">
    <source>
        <dbReference type="ARBA" id="ARBA00010613"/>
    </source>
</evidence>
<comment type="similarity">
    <text evidence="1">Belongs to the carbon-nitrogen hydrolase superfamily. NIT1/NIT2 family.</text>
</comment>
<proteinExistence type="inferred from homology"/>
<dbReference type="Gene3D" id="3.60.110.10">
    <property type="entry name" value="Carbon-nitrogen hydrolase"/>
    <property type="match status" value="1"/>
</dbReference>